<dbReference type="InterPro" id="IPR002123">
    <property type="entry name" value="Plipid/glycerol_acylTrfase"/>
</dbReference>
<keyword evidence="7 9" id="KW-0012">Acyltransferase</keyword>
<proteinExistence type="predicted"/>
<dbReference type="SMART" id="SM00563">
    <property type="entry name" value="PlsC"/>
    <property type="match status" value="1"/>
</dbReference>
<dbReference type="CDD" id="cd07989">
    <property type="entry name" value="LPLAT_AGPAT-like"/>
    <property type="match status" value="1"/>
</dbReference>
<dbReference type="GO" id="GO:0016020">
    <property type="term" value="C:membrane"/>
    <property type="evidence" value="ECO:0007669"/>
    <property type="project" value="UniProtKB-SubCell"/>
</dbReference>
<keyword evidence="4" id="KW-1133">Transmembrane helix</keyword>
<accession>A0AAW3ZLX9</accession>
<evidence type="ECO:0000313" key="10">
    <source>
        <dbReference type="Proteomes" id="UP000613768"/>
    </source>
</evidence>
<keyword evidence="10" id="KW-1185">Reference proteome</keyword>
<dbReference type="GO" id="GO:0016746">
    <property type="term" value="F:acyltransferase activity"/>
    <property type="evidence" value="ECO:0007669"/>
    <property type="project" value="UniProtKB-KW"/>
</dbReference>
<organism evidence="9 10">
    <name type="scientific">Pseudomarimonas arenosa</name>
    <dbReference type="NCBI Taxonomy" id="2774145"/>
    <lineage>
        <taxon>Bacteria</taxon>
        <taxon>Pseudomonadati</taxon>
        <taxon>Pseudomonadota</taxon>
        <taxon>Gammaproteobacteria</taxon>
        <taxon>Lysobacterales</taxon>
        <taxon>Lysobacteraceae</taxon>
        <taxon>Pseudomarimonas</taxon>
    </lineage>
</organism>
<evidence type="ECO:0000256" key="7">
    <source>
        <dbReference type="ARBA" id="ARBA00023315"/>
    </source>
</evidence>
<dbReference type="EMBL" id="JACYTR010000030">
    <property type="protein sequence ID" value="MBD8526748.1"/>
    <property type="molecule type" value="Genomic_DNA"/>
</dbReference>
<dbReference type="PANTHER" id="PTHR23063">
    <property type="entry name" value="PHOSPHOLIPID ACYLTRANSFERASE"/>
    <property type="match status" value="1"/>
</dbReference>
<evidence type="ECO:0000256" key="6">
    <source>
        <dbReference type="ARBA" id="ARBA00023136"/>
    </source>
</evidence>
<name>A0AAW3ZLX9_9GAMM</name>
<keyword evidence="5" id="KW-0443">Lipid metabolism</keyword>
<keyword evidence="3" id="KW-0812">Transmembrane</keyword>
<evidence type="ECO:0000313" key="9">
    <source>
        <dbReference type="EMBL" id="MBD8526748.1"/>
    </source>
</evidence>
<feature type="domain" description="Phospholipid/glycerol acyltransferase" evidence="8">
    <location>
        <begin position="85"/>
        <end position="197"/>
    </location>
</feature>
<dbReference type="RefSeq" id="WP_192030170.1">
    <property type="nucleotide sequence ID" value="NZ_JACYTR010000030.1"/>
</dbReference>
<dbReference type="GO" id="GO:0006629">
    <property type="term" value="P:lipid metabolic process"/>
    <property type="evidence" value="ECO:0007669"/>
    <property type="project" value="UniProtKB-KW"/>
</dbReference>
<dbReference type="Pfam" id="PF01553">
    <property type="entry name" value="Acyltransferase"/>
    <property type="match status" value="1"/>
</dbReference>
<keyword evidence="2" id="KW-0808">Transferase</keyword>
<evidence type="ECO:0000259" key="8">
    <source>
        <dbReference type="SMART" id="SM00563"/>
    </source>
</evidence>
<comment type="subcellular location">
    <subcellularLocation>
        <location evidence="1">Membrane</location>
    </subcellularLocation>
</comment>
<dbReference type="Proteomes" id="UP000613768">
    <property type="component" value="Unassembled WGS sequence"/>
</dbReference>
<evidence type="ECO:0000256" key="1">
    <source>
        <dbReference type="ARBA" id="ARBA00004370"/>
    </source>
</evidence>
<evidence type="ECO:0000256" key="2">
    <source>
        <dbReference type="ARBA" id="ARBA00022679"/>
    </source>
</evidence>
<protein>
    <submittedName>
        <fullName evidence="9">1-acyl-sn-glycerol-3-phosphate acyltransferase</fullName>
    </submittedName>
</protein>
<evidence type="ECO:0000256" key="3">
    <source>
        <dbReference type="ARBA" id="ARBA00022692"/>
    </source>
</evidence>
<evidence type="ECO:0000256" key="4">
    <source>
        <dbReference type="ARBA" id="ARBA00022989"/>
    </source>
</evidence>
<gene>
    <name evidence="9" type="ORF">IFO71_13480</name>
</gene>
<sequence length="262" mass="29190">MSSILSESADPLRAFRFAIRAPLLLLHLLIALPLTLLAINPLTARWRLASGERVDHRAIRLWSTVMLRVFGFRVKRYGTPLPGSAFFVANHICWIDITLIHSQRVLGFVAKAEISRWPLVGWLASRAGTIYHHRGNNESLHGVMHQMLERLHSGEAVGVFPEGRTTDGTEVRTFHARIFQPAVLAEAAVQPIALRYGEGGNAQTIIAFAPGESFLANFLRLLGEPSRIAEVHFLPPVQPSADGRRRLAQTCRERIVEAMSSR</sequence>
<dbReference type="SUPFAM" id="SSF69593">
    <property type="entry name" value="Glycerol-3-phosphate (1)-acyltransferase"/>
    <property type="match status" value="1"/>
</dbReference>
<comment type="caution">
    <text evidence="9">The sequence shown here is derived from an EMBL/GenBank/DDBJ whole genome shotgun (WGS) entry which is preliminary data.</text>
</comment>
<dbReference type="PANTHER" id="PTHR23063:SF52">
    <property type="entry name" value="LYSOPHOSPHATIDYLCHOLINE ACYLTRANSFERASE"/>
    <property type="match status" value="1"/>
</dbReference>
<keyword evidence="6" id="KW-0472">Membrane</keyword>
<dbReference type="AlphaFoldDB" id="A0AAW3ZLX9"/>
<evidence type="ECO:0000256" key="5">
    <source>
        <dbReference type="ARBA" id="ARBA00023098"/>
    </source>
</evidence>
<reference evidence="9 10" key="1">
    <citation type="submission" date="2020-09" db="EMBL/GenBank/DDBJ databases">
        <title>Pseudoxanthomonas sp. CAU 1598 isolated from sand of Yaerae Beach.</title>
        <authorList>
            <person name="Kim W."/>
        </authorList>
    </citation>
    <scope>NUCLEOTIDE SEQUENCE [LARGE SCALE GENOMIC DNA]</scope>
    <source>
        <strain evidence="9 10">CAU 1598</strain>
    </source>
</reference>